<keyword evidence="1" id="KW-1133">Transmembrane helix</keyword>
<evidence type="ECO:0000313" key="2">
    <source>
        <dbReference type="EMBL" id="MDP9650165.1"/>
    </source>
</evidence>
<dbReference type="EMBL" id="JAVDQN010000007">
    <property type="protein sequence ID" value="MDR6379167.1"/>
    <property type="molecule type" value="Genomic_DNA"/>
</dbReference>
<feature type="transmembrane region" description="Helical" evidence="1">
    <location>
        <begin position="52"/>
        <end position="72"/>
    </location>
</feature>
<dbReference type="Proteomes" id="UP001229486">
    <property type="component" value="Unassembled WGS sequence"/>
</dbReference>
<keyword evidence="1" id="KW-0472">Membrane</keyword>
<feature type="transmembrane region" description="Helical" evidence="1">
    <location>
        <begin position="84"/>
        <end position="102"/>
    </location>
</feature>
<gene>
    <name evidence="3" type="ORF">J2776_005891</name>
    <name evidence="2" type="ORF">J2793_005633</name>
</gene>
<dbReference type="Proteomes" id="UP001185254">
    <property type="component" value="Unassembled WGS sequence"/>
</dbReference>
<name>A0AB73IJR2_9BURK</name>
<reference evidence="2 4" key="1">
    <citation type="submission" date="2023-07" db="EMBL/GenBank/DDBJ databases">
        <title>Sorghum-associated microbial communities from plants grown in Nebraska, USA.</title>
        <authorList>
            <person name="Schachtman D."/>
        </authorList>
    </citation>
    <scope>NUCLEOTIDE SEQUENCE</scope>
    <source>
        <strain evidence="3 4">DS1039</strain>
        <strain evidence="2">DS1061</strain>
    </source>
</reference>
<keyword evidence="1" id="KW-0812">Transmembrane</keyword>
<dbReference type="AlphaFoldDB" id="A0AB73IJR2"/>
<proteinExistence type="predicted"/>
<organism evidence="2 5">
    <name type="scientific">Paraburkholderia caledonica</name>
    <dbReference type="NCBI Taxonomy" id="134536"/>
    <lineage>
        <taxon>Bacteria</taxon>
        <taxon>Pseudomonadati</taxon>
        <taxon>Pseudomonadota</taxon>
        <taxon>Betaproteobacteria</taxon>
        <taxon>Burkholderiales</taxon>
        <taxon>Burkholderiaceae</taxon>
        <taxon>Paraburkholderia</taxon>
    </lineage>
</organism>
<dbReference type="EMBL" id="JAURTK010000008">
    <property type="protein sequence ID" value="MDP9650165.1"/>
    <property type="molecule type" value="Genomic_DNA"/>
</dbReference>
<dbReference type="RefSeq" id="WP_227471270.1">
    <property type="nucleotide sequence ID" value="NZ_JAQQDN010000014.1"/>
</dbReference>
<comment type="caution">
    <text evidence="2">The sequence shown here is derived from an EMBL/GenBank/DDBJ whole genome shotgun (WGS) entry which is preliminary data.</text>
</comment>
<accession>A0AB73IJR2</accession>
<evidence type="ECO:0000313" key="5">
    <source>
        <dbReference type="Proteomes" id="UP001229486"/>
    </source>
</evidence>
<protein>
    <submittedName>
        <fullName evidence="2">Uncharacterized protein</fullName>
    </submittedName>
</protein>
<sequence length="147" mass="16256">MLTAAHRKSSPVTQLKYLPFRIFCFINPHPDDEEVEAQVDSLTSANRFMSGFFFGAVIATAIMVLFCVGAEFSPLMARLHAFEQVIATAVISLLIADTRPVLYKTVWSKRRSSFILDEDLSATLRGRTFGIPAGVMAGILVQNVLMN</sequence>
<evidence type="ECO:0000313" key="3">
    <source>
        <dbReference type="EMBL" id="MDR6379167.1"/>
    </source>
</evidence>
<evidence type="ECO:0000313" key="4">
    <source>
        <dbReference type="Proteomes" id="UP001185254"/>
    </source>
</evidence>
<keyword evidence="4" id="KW-1185">Reference proteome</keyword>
<evidence type="ECO:0000256" key="1">
    <source>
        <dbReference type="SAM" id="Phobius"/>
    </source>
</evidence>